<dbReference type="SUPFAM" id="SSF51306">
    <property type="entry name" value="LexA/Signal peptidase"/>
    <property type="match status" value="1"/>
</dbReference>
<evidence type="ECO:0000256" key="4">
    <source>
        <dbReference type="ARBA" id="ARBA00019232"/>
    </source>
</evidence>
<evidence type="ECO:0000259" key="8">
    <source>
        <dbReference type="Pfam" id="PF10502"/>
    </source>
</evidence>
<dbReference type="CDD" id="cd06530">
    <property type="entry name" value="S26_SPase_I"/>
    <property type="match status" value="1"/>
</dbReference>
<comment type="caution">
    <text evidence="9">The sequence shown here is derived from an EMBL/GenBank/DDBJ whole genome shotgun (WGS) entry which is preliminary data.</text>
</comment>
<dbReference type="NCBIfam" id="TIGR02227">
    <property type="entry name" value="sigpep_I_bact"/>
    <property type="match status" value="1"/>
</dbReference>
<feature type="transmembrane region" description="Helical" evidence="7">
    <location>
        <begin position="6"/>
        <end position="29"/>
    </location>
</feature>
<gene>
    <name evidence="9" type="primary">lepB</name>
    <name evidence="9" type="ORF">TPPER_00011</name>
</gene>
<feature type="active site" evidence="6">
    <location>
        <position position="33"/>
    </location>
</feature>
<dbReference type="InterPro" id="IPR036286">
    <property type="entry name" value="LexA/Signal_pep-like_sf"/>
</dbReference>
<dbReference type="Pfam" id="PF10502">
    <property type="entry name" value="Peptidase_S26"/>
    <property type="match status" value="1"/>
</dbReference>
<dbReference type="PANTHER" id="PTHR43390:SF1">
    <property type="entry name" value="CHLOROPLAST PROCESSING PEPTIDASE"/>
    <property type="match status" value="1"/>
</dbReference>
<evidence type="ECO:0000256" key="5">
    <source>
        <dbReference type="ARBA" id="ARBA00022801"/>
    </source>
</evidence>
<comment type="similarity">
    <text evidence="2 7">Belongs to the peptidase S26 family.</text>
</comment>
<keyword evidence="5 7" id="KW-0378">Hydrolase</keyword>
<dbReference type="GO" id="GO:0016020">
    <property type="term" value="C:membrane"/>
    <property type="evidence" value="ECO:0007669"/>
    <property type="project" value="UniProtKB-SubCell"/>
</dbReference>
<dbReference type="PROSITE" id="PS00760">
    <property type="entry name" value="SPASE_I_2"/>
    <property type="match status" value="1"/>
</dbReference>
<dbReference type="GO" id="GO:0006465">
    <property type="term" value="P:signal peptide processing"/>
    <property type="evidence" value="ECO:0007669"/>
    <property type="project" value="InterPro"/>
</dbReference>
<dbReference type="GO" id="GO:0004252">
    <property type="term" value="F:serine-type endopeptidase activity"/>
    <property type="evidence" value="ECO:0007669"/>
    <property type="project" value="InterPro"/>
</dbReference>
<keyword evidence="7" id="KW-0472">Membrane</keyword>
<comment type="catalytic activity">
    <reaction evidence="1 7">
        <text>Cleavage of hydrophobic, N-terminal signal or leader sequences from secreted and periplasmic proteins.</text>
        <dbReference type="EC" id="3.4.21.89"/>
    </reaction>
</comment>
<dbReference type="OrthoDB" id="9815782at2"/>
<dbReference type="AlphaFoldDB" id="A0A2G0V7B5"/>
<dbReference type="PANTHER" id="PTHR43390">
    <property type="entry name" value="SIGNAL PEPTIDASE I"/>
    <property type="match status" value="1"/>
</dbReference>
<protein>
    <recommendedName>
        <fullName evidence="4 7">Signal peptidase I</fullName>
        <ecNumber evidence="3 7">3.4.21.89</ecNumber>
    </recommendedName>
</protein>
<organism evidence="9 10">
    <name type="scientific">Candidatus Tremblayella phenacoccinincola</name>
    <dbReference type="NCBI Taxonomy" id="1010676"/>
    <lineage>
        <taxon>Bacteria</taxon>
        <taxon>Pseudomonadati</taxon>
        <taxon>Pseudomonadota</taxon>
        <taxon>Betaproteobacteria</taxon>
        <taxon>Candidatus Tremblayella</taxon>
    </lineage>
</organism>
<dbReference type="RefSeq" id="WP_099336768.1">
    <property type="nucleotide sequence ID" value="NZ_MKGN01000001.1"/>
</dbReference>
<evidence type="ECO:0000256" key="3">
    <source>
        <dbReference type="ARBA" id="ARBA00013208"/>
    </source>
</evidence>
<evidence type="ECO:0000313" key="9">
    <source>
        <dbReference type="EMBL" id="PHN16365.1"/>
    </source>
</evidence>
<keyword evidence="7" id="KW-0645">Protease</keyword>
<keyword evidence="10" id="KW-1185">Reference proteome</keyword>
<accession>A0A2G0V7B5</accession>
<proteinExistence type="inferred from homology"/>
<dbReference type="EMBL" id="MKGN01000001">
    <property type="protein sequence ID" value="PHN16365.1"/>
    <property type="molecule type" value="Genomic_DNA"/>
</dbReference>
<evidence type="ECO:0000256" key="1">
    <source>
        <dbReference type="ARBA" id="ARBA00000677"/>
    </source>
</evidence>
<sequence>MDKLNIIKPIIVIMLLYSVDAFIVGLYCIKAMSMVPTLFSGDLAIVKKVSYGFINKRGSIIVVRYPFKASNYIKRLLGLPGDIVTYNKHIKKISINYIGIINYIQKLKDQKKNILYSSLNIHSRKGILINKPKSNICCWCLPRFRYFVIGDYIVKSYDSRFWGTFPGKQVIGCVIAIWENFF</sequence>
<dbReference type="EC" id="3.4.21.89" evidence="3 7"/>
<dbReference type="InterPro" id="IPR000223">
    <property type="entry name" value="Pept_S26A_signal_pept_1"/>
</dbReference>
<evidence type="ECO:0000256" key="7">
    <source>
        <dbReference type="RuleBase" id="RU362042"/>
    </source>
</evidence>
<dbReference type="Proteomes" id="UP000222818">
    <property type="component" value="Unassembled WGS sequence"/>
</dbReference>
<dbReference type="GO" id="GO:0009003">
    <property type="term" value="F:signal peptidase activity"/>
    <property type="evidence" value="ECO:0007669"/>
    <property type="project" value="UniProtKB-EC"/>
</dbReference>
<feature type="active site" evidence="6">
    <location>
        <position position="74"/>
    </location>
</feature>
<evidence type="ECO:0000313" key="10">
    <source>
        <dbReference type="Proteomes" id="UP000222818"/>
    </source>
</evidence>
<dbReference type="PRINTS" id="PR00727">
    <property type="entry name" value="LEADERPTASE"/>
</dbReference>
<dbReference type="InterPro" id="IPR019757">
    <property type="entry name" value="Pept_S26A_signal_pept_1_Lys-AS"/>
</dbReference>
<reference evidence="9 10" key="1">
    <citation type="journal article" date="2017" name="ISME J.">
        <title>Tremblaya phenacola PPER: an evolutionary beta-gammaproteobacterium collage.</title>
        <authorList>
            <person name="Gil R."/>
            <person name="Vargas-Chavez C."/>
            <person name="Lopez-Madrigal S."/>
            <person name="Santos-Garcia D."/>
            <person name="Latorre A."/>
            <person name="Moya A."/>
        </authorList>
    </citation>
    <scope>NUCLEOTIDE SEQUENCE [LARGE SCALE GENOMIC DNA]</scope>
    <source>
        <strain evidence="9 10">PPER</strain>
    </source>
</reference>
<evidence type="ECO:0000256" key="6">
    <source>
        <dbReference type="PIRSR" id="PIRSR600223-1"/>
    </source>
</evidence>
<name>A0A2G0V7B5_9PROT</name>
<evidence type="ECO:0000256" key="2">
    <source>
        <dbReference type="ARBA" id="ARBA00009370"/>
    </source>
</evidence>
<dbReference type="Gene3D" id="2.10.109.10">
    <property type="entry name" value="Umud Fragment, subunit A"/>
    <property type="match status" value="1"/>
</dbReference>
<feature type="domain" description="Peptidase S26" evidence="8">
    <location>
        <begin position="10"/>
        <end position="178"/>
    </location>
</feature>
<keyword evidence="7" id="KW-1133">Transmembrane helix</keyword>
<dbReference type="InterPro" id="IPR019533">
    <property type="entry name" value="Peptidase_S26"/>
</dbReference>
<comment type="subcellular location">
    <subcellularLocation>
        <location evidence="7">Membrane</location>
        <topology evidence="7">Single-pass type II membrane protein</topology>
    </subcellularLocation>
</comment>
<keyword evidence="7" id="KW-0812">Transmembrane</keyword>